<proteinExistence type="predicted"/>
<gene>
    <name evidence="1" type="primary">mge1</name>
    <name evidence="1" type="ORF">EV182_006767</name>
</gene>
<sequence length="241" mass="27299">MFKSVLNRTAVASRQALAAGLYRPLAVQQLPAFARQRRLYSTEKDTKTEDQSASKPNQEPPAADEQQQKQVDKEADGSARQEELNKLKEALDKKDKQIKELKDAYLRTLADMENIRNRARVESEQAKSFAIQKFAKDLLDTVDVLQMALKSVPEEMQRDKENHKTLADFFEGVSLTRSNLLKTLNRHGVEELKLLGEKYDPNTSQALYQVHMPDKEPGTVFAVEKSGYLLNGRVIRPAQVG</sequence>
<evidence type="ECO:0000313" key="2">
    <source>
        <dbReference type="Proteomes" id="UP001145114"/>
    </source>
</evidence>
<protein>
    <submittedName>
        <fullName evidence="1">GrpE, mitochondrial</fullName>
    </submittedName>
</protein>
<name>A0ACC1HS15_9FUNG</name>
<dbReference type="EMBL" id="JAMZIH010002902">
    <property type="protein sequence ID" value="KAJ1677149.1"/>
    <property type="molecule type" value="Genomic_DNA"/>
</dbReference>
<keyword evidence="2" id="KW-1185">Reference proteome</keyword>
<comment type="caution">
    <text evidence="1">The sequence shown here is derived from an EMBL/GenBank/DDBJ whole genome shotgun (WGS) entry which is preliminary data.</text>
</comment>
<feature type="non-terminal residue" evidence="1">
    <location>
        <position position="241"/>
    </location>
</feature>
<evidence type="ECO:0000313" key="1">
    <source>
        <dbReference type="EMBL" id="KAJ1677149.1"/>
    </source>
</evidence>
<accession>A0ACC1HS15</accession>
<organism evidence="1 2">
    <name type="scientific">Spiromyces aspiralis</name>
    <dbReference type="NCBI Taxonomy" id="68401"/>
    <lineage>
        <taxon>Eukaryota</taxon>
        <taxon>Fungi</taxon>
        <taxon>Fungi incertae sedis</taxon>
        <taxon>Zoopagomycota</taxon>
        <taxon>Kickxellomycotina</taxon>
        <taxon>Kickxellomycetes</taxon>
        <taxon>Kickxellales</taxon>
        <taxon>Kickxellaceae</taxon>
        <taxon>Spiromyces</taxon>
    </lineage>
</organism>
<dbReference type="Proteomes" id="UP001145114">
    <property type="component" value="Unassembled WGS sequence"/>
</dbReference>
<reference evidence="1" key="1">
    <citation type="submission" date="2022-06" db="EMBL/GenBank/DDBJ databases">
        <title>Phylogenomic reconstructions and comparative analyses of Kickxellomycotina fungi.</title>
        <authorList>
            <person name="Reynolds N.K."/>
            <person name="Stajich J.E."/>
            <person name="Barry K."/>
            <person name="Grigoriev I.V."/>
            <person name="Crous P."/>
            <person name="Smith M.E."/>
        </authorList>
    </citation>
    <scope>NUCLEOTIDE SEQUENCE</scope>
    <source>
        <strain evidence="1">RSA 2271</strain>
    </source>
</reference>